<feature type="domain" description="Saccharopine dehydrogenase NADP binding" evidence="1">
    <location>
        <begin position="3"/>
        <end position="126"/>
    </location>
</feature>
<organism evidence="2 5">
    <name type="scientific">Paraburkholderia ginsengiterrae</name>
    <dbReference type="NCBI Taxonomy" id="1462993"/>
    <lineage>
        <taxon>Bacteria</taxon>
        <taxon>Pseudomonadati</taxon>
        <taxon>Pseudomonadota</taxon>
        <taxon>Betaproteobacteria</taxon>
        <taxon>Burkholderiales</taxon>
        <taxon>Burkholderiaceae</taxon>
        <taxon>Paraburkholderia</taxon>
    </lineage>
</organism>
<dbReference type="InterPro" id="IPR036291">
    <property type="entry name" value="NAD(P)-bd_dom_sf"/>
</dbReference>
<dbReference type="OrthoDB" id="528778at2"/>
<dbReference type="STRING" id="1462993.A6V36_18295"/>
<dbReference type="SUPFAM" id="SSF51735">
    <property type="entry name" value="NAD(P)-binding Rossmann-fold domains"/>
    <property type="match status" value="1"/>
</dbReference>
<evidence type="ECO:0000313" key="2">
    <source>
        <dbReference type="EMBL" id="OAJ52075.1"/>
    </source>
</evidence>
<evidence type="ECO:0000259" key="1">
    <source>
        <dbReference type="Pfam" id="PF03435"/>
    </source>
</evidence>
<dbReference type="EMBL" id="LXJZ01000020">
    <property type="protein sequence ID" value="OAJ63438.1"/>
    <property type="molecule type" value="Genomic_DNA"/>
</dbReference>
<proteinExistence type="predicted"/>
<dbReference type="EMBL" id="LXKA01000382">
    <property type="protein sequence ID" value="OAJ52075.1"/>
    <property type="molecule type" value="Genomic_DNA"/>
</dbReference>
<dbReference type="AlphaFoldDB" id="A0A1A9MW54"/>
<dbReference type="Pfam" id="PF03435">
    <property type="entry name" value="Sacchrp_dh_NADP"/>
    <property type="match status" value="1"/>
</dbReference>
<keyword evidence="4" id="KW-1185">Reference proteome</keyword>
<evidence type="ECO:0000313" key="4">
    <source>
        <dbReference type="Proteomes" id="UP000077961"/>
    </source>
</evidence>
<dbReference type="Proteomes" id="UP000078116">
    <property type="component" value="Unassembled WGS sequence"/>
</dbReference>
<evidence type="ECO:0000313" key="5">
    <source>
        <dbReference type="Proteomes" id="UP000078116"/>
    </source>
</evidence>
<dbReference type="Proteomes" id="UP000077961">
    <property type="component" value="Unassembled WGS sequence"/>
</dbReference>
<gene>
    <name evidence="3" type="ORF">A6V36_18295</name>
    <name evidence="2" type="ORF">A6V37_10475</name>
</gene>
<evidence type="ECO:0000313" key="3">
    <source>
        <dbReference type="EMBL" id="OAJ63438.1"/>
    </source>
</evidence>
<reference evidence="4 5" key="1">
    <citation type="submission" date="2016-04" db="EMBL/GenBank/DDBJ databases">
        <title>Reclassification of Paraburkholderia panaciterrae (Farh et al. 2015) Dobritsa &amp; Samadpour 2016 as a later homotypic synonym of Paraburkholderia ginsengiterrae (Farh et al. 2015) Dobritsa &amp; Samadpour 2016.</title>
        <authorList>
            <person name="Dobritsa A.P."/>
            <person name="Kutumbaka K."/>
            <person name="Samadpour M."/>
        </authorList>
    </citation>
    <scope>NUCLEOTIDE SEQUENCE [LARGE SCALE GENOMIC DNA]</scope>
    <source>
        <strain evidence="2 5">DCY85</strain>
        <strain evidence="3 4">DCY85-1</strain>
    </source>
</reference>
<dbReference type="Gene3D" id="3.30.360.10">
    <property type="entry name" value="Dihydrodipicolinate Reductase, domain 2"/>
    <property type="match status" value="1"/>
</dbReference>
<dbReference type="InterPro" id="IPR005097">
    <property type="entry name" value="Sacchrp_dh_NADP-bd"/>
</dbReference>
<comment type="caution">
    <text evidence="2">The sequence shown here is derived from an EMBL/GenBank/DDBJ whole genome shotgun (WGS) entry which is preliminary data.</text>
</comment>
<accession>A0A1A9MW54</accession>
<dbReference type="PANTHER" id="PTHR43796:SF2">
    <property type="entry name" value="CARBOXYNORSPERMIDINE SYNTHASE"/>
    <property type="match status" value="1"/>
</dbReference>
<protein>
    <submittedName>
        <fullName evidence="2">Saccharopine dehydrogenase</fullName>
    </submittedName>
</protein>
<dbReference type="Gene3D" id="3.40.50.720">
    <property type="entry name" value="NAD(P)-binding Rossmann-like Domain"/>
    <property type="match status" value="1"/>
</dbReference>
<dbReference type="PANTHER" id="PTHR43796">
    <property type="entry name" value="CARBOXYNORSPERMIDINE SYNTHASE"/>
    <property type="match status" value="1"/>
</dbReference>
<name>A0A1A9MW54_9BURK</name>
<sequence length="369" mass="39396">MRVVVLGGYGNFGARICRALAGNAEIELVIAGRSEARATAFAATLAGSVPAIALDTGATDFGQRLGDIKPGLVIHTAGPFQGQGYDIARTVAECGAHYVDLADGRRFVCDFPDALDAQFKAARRTAISGVSTLSSLSAAVVDDLRNRFDELSSIDMCIAPAQHAPRGKATLAAVLSYCGEAVPVWQAGGWVQQVGWARPTRVQFAHLTPRLAALCDVPDLELFPRRYAGVTTVMFRAALEVALTQRVFALIAWARHKRLLPRASLLAPLVHGIGTWFDRFGSGLGGMVIRLDGRSLQGQPLCVEWHLTVGDNYGPEVPCMAAILLARRLAGGDAFPIGAQTSPGLLSLHEFAPEFARWGIRTEVIERAG</sequence>
<dbReference type="RefSeq" id="WP_064265103.1">
    <property type="nucleotide sequence ID" value="NZ_LXJZ01000020.1"/>
</dbReference>